<dbReference type="InterPro" id="IPR002772">
    <property type="entry name" value="Glyco_hydro_3_C"/>
</dbReference>
<dbReference type="AlphaFoldDB" id="A0A8H6I6D3"/>
<evidence type="ECO:0000256" key="3">
    <source>
        <dbReference type="ARBA" id="ARBA00005336"/>
    </source>
</evidence>
<evidence type="ECO:0000256" key="11">
    <source>
        <dbReference type="SAM" id="SignalP"/>
    </source>
</evidence>
<name>A0A8H6I6D3_9AGAR</name>
<evidence type="ECO:0000313" key="14">
    <source>
        <dbReference type="Proteomes" id="UP000521943"/>
    </source>
</evidence>
<dbReference type="InterPro" id="IPR017853">
    <property type="entry name" value="GH"/>
</dbReference>
<keyword evidence="11" id="KW-0732">Signal</keyword>
<dbReference type="InterPro" id="IPR036962">
    <property type="entry name" value="Glyco_hydro_3_N_sf"/>
</dbReference>
<dbReference type="GO" id="GO:0008422">
    <property type="term" value="F:beta-glucosidase activity"/>
    <property type="evidence" value="ECO:0007669"/>
    <property type="project" value="UniProtKB-EC"/>
</dbReference>
<evidence type="ECO:0000256" key="2">
    <source>
        <dbReference type="ARBA" id="ARBA00004987"/>
    </source>
</evidence>
<dbReference type="InterPro" id="IPR036881">
    <property type="entry name" value="Glyco_hydro_3_C_sf"/>
</dbReference>
<comment type="catalytic activity">
    <reaction evidence="1">
        <text>Hydrolysis of terminal, non-reducing beta-D-glucosyl residues with release of beta-D-glucose.</text>
        <dbReference type="EC" id="3.2.1.21"/>
    </reaction>
</comment>
<sequence>MHLHWSFVWASLLAASALEAQARTWDEAYALATDTVSQMTLDEKLGIAIGTGQLNSNRRCVGDTTAVARLGIPSICFQDGPAGLRLVKNVTGFPAGLNVAATFSRRLMRARGKAFGEEWRGKGAHVFLGPSLDIMRNPKAGRAWEAFGPDPYLTGEAGYETVMGVQSVGVQACAKHLIANNQEHWRYGYTSNVDDRTLQELYYYPFIRTIEAGVTSVMCAYNRFNGTSSCHNANLIGPNGLLQKSGFKGYVVSDWGATHDSAAENANNGLDMEQPGDYIVIGGGVYSSNNLKNAVNNGSVPQARINEMITRILAPWYQLGQDKDYPPTNFDAQKRDGSGSKNLRVNVRTNEHTALAREIASASAVLLKNSRSTTTGSPSGITTRGLPVAKDRIKTIAVVGQDAKLPNLNCNELNECNDGTMSVGWGSGSNSLEFLIPPIDAITSFTGSSATITSSLSNDLDEGAKAAKGKDVAYVFVNAMSGELGSYTFVVGNQGDRNDLNLWWKGGSLVERVAAVCNNTIVIVHSVGPVVMSWSAHPNITGIIYAGTPGEQTGPSIVDVIYGNYNPAGKLPFSIADSEDAYGTEIVYNSLGFPEINYTEKLLLDYRYMDNKNIKPRFEFGFGLSYTTFAYSGLSVQQSGSSYAVSFTVANTGAFAGAEKPQLYLAYPAAAGEPKKVLRGFEEVILQPGASSTVTLTLNERDMSVWDVPSQKYVRSSGTFNVLVGASSLDIRLQSSITV</sequence>
<dbReference type="EMBL" id="JACGCI010000018">
    <property type="protein sequence ID" value="KAF6758737.1"/>
    <property type="molecule type" value="Genomic_DNA"/>
</dbReference>
<dbReference type="InterPro" id="IPR013783">
    <property type="entry name" value="Ig-like_fold"/>
</dbReference>
<keyword evidence="14" id="KW-1185">Reference proteome</keyword>
<dbReference type="OrthoDB" id="416222at2759"/>
<dbReference type="SUPFAM" id="SSF51445">
    <property type="entry name" value="(Trans)glycosidases"/>
    <property type="match status" value="1"/>
</dbReference>
<evidence type="ECO:0000256" key="6">
    <source>
        <dbReference type="ARBA" id="ARBA00023001"/>
    </source>
</evidence>
<keyword evidence="6" id="KW-0136">Cellulose degradation</keyword>
<accession>A0A8H6I6D3</accession>
<dbReference type="Proteomes" id="UP000521943">
    <property type="component" value="Unassembled WGS sequence"/>
</dbReference>
<organism evidence="13 14">
    <name type="scientific">Ephemerocybe angulata</name>
    <dbReference type="NCBI Taxonomy" id="980116"/>
    <lineage>
        <taxon>Eukaryota</taxon>
        <taxon>Fungi</taxon>
        <taxon>Dikarya</taxon>
        <taxon>Basidiomycota</taxon>
        <taxon>Agaricomycotina</taxon>
        <taxon>Agaricomycetes</taxon>
        <taxon>Agaricomycetidae</taxon>
        <taxon>Agaricales</taxon>
        <taxon>Agaricineae</taxon>
        <taxon>Psathyrellaceae</taxon>
        <taxon>Ephemerocybe</taxon>
    </lineage>
</organism>
<evidence type="ECO:0000313" key="13">
    <source>
        <dbReference type="EMBL" id="KAF6758737.1"/>
    </source>
</evidence>
<keyword evidence="7" id="KW-0325">Glycoprotein</keyword>
<dbReference type="PANTHER" id="PTHR42715">
    <property type="entry name" value="BETA-GLUCOSIDASE"/>
    <property type="match status" value="1"/>
</dbReference>
<comment type="caution">
    <text evidence="13">The sequence shown here is derived from an EMBL/GenBank/DDBJ whole genome shotgun (WGS) entry which is preliminary data.</text>
</comment>
<dbReference type="PANTHER" id="PTHR42715:SF2">
    <property type="entry name" value="BETA-GLUCOSIDASE F-RELATED"/>
    <property type="match status" value="1"/>
</dbReference>
<comment type="pathway">
    <text evidence="2">Glycan metabolism; cellulose degradation.</text>
</comment>
<dbReference type="FunFam" id="3.20.20.300:FF:000002">
    <property type="entry name" value="Probable beta-glucosidase"/>
    <property type="match status" value="1"/>
</dbReference>
<dbReference type="SUPFAM" id="SSF52279">
    <property type="entry name" value="Beta-D-glucan exohydrolase, C-terminal domain"/>
    <property type="match status" value="1"/>
</dbReference>
<gene>
    <name evidence="13" type="ORF">DFP72DRAFT_888116</name>
</gene>
<dbReference type="GO" id="GO:0030245">
    <property type="term" value="P:cellulose catabolic process"/>
    <property type="evidence" value="ECO:0007669"/>
    <property type="project" value="UniProtKB-KW"/>
</dbReference>
<dbReference type="EC" id="3.2.1.21" evidence="4"/>
<protein>
    <recommendedName>
        <fullName evidence="4">beta-glucosidase</fullName>
        <ecNumber evidence="4">3.2.1.21</ecNumber>
    </recommendedName>
</protein>
<feature type="domain" description="Fibronectin type III-like" evidence="12">
    <location>
        <begin position="659"/>
        <end position="728"/>
    </location>
</feature>
<reference evidence="13 14" key="1">
    <citation type="submission" date="2020-07" db="EMBL/GenBank/DDBJ databases">
        <title>Comparative genomics of pyrophilous fungi reveals a link between fire events and developmental genes.</title>
        <authorList>
            <consortium name="DOE Joint Genome Institute"/>
            <person name="Steindorff A.S."/>
            <person name="Carver A."/>
            <person name="Calhoun S."/>
            <person name="Stillman K."/>
            <person name="Liu H."/>
            <person name="Lipzen A."/>
            <person name="Pangilinan J."/>
            <person name="Labutti K."/>
            <person name="Bruns T.D."/>
            <person name="Grigoriev I.V."/>
        </authorList>
    </citation>
    <scope>NUCLEOTIDE SEQUENCE [LARGE SCALE GENOMIC DNA]</scope>
    <source>
        <strain evidence="13 14">CBS 144469</strain>
    </source>
</reference>
<evidence type="ECO:0000256" key="7">
    <source>
        <dbReference type="ARBA" id="ARBA00023180"/>
    </source>
</evidence>
<dbReference type="Gene3D" id="2.60.40.10">
    <property type="entry name" value="Immunoglobulins"/>
    <property type="match status" value="1"/>
</dbReference>
<feature type="chain" id="PRO_5034856620" description="beta-glucosidase" evidence="11">
    <location>
        <begin position="23"/>
        <end position="739"/>
    </location>
</feature>
<evidence type="ECO:0000256" key="9">
    <source>
        <dbReference type="ARBA" id="ARBA00023295"/>
    </source>
</evidence>
<dbReference type="InterPro" id="IPR001764">
    <property type="entry name" value="Glyco_hydro_3_N"/>
</dbReference>
<dbReference type="InterPro" id="IPR050288">
    <property type="entry name" value="Cellulose_deg_GH3"/>
</dbReference>
<keyword evidence="10" id="KW-0624">Polysaccharide degradation</keyword>
<comment type="similarity">
    <text evidence="3">Belongs to the glycosyl hydrolase 3 family.</text>
</comment>
<evidence type="ECO:0000256" key="10">
    <source>
        <dbReference type="ARBA" id="ARBA00023326"/>
    </source>
</evidence>
<evidence type="ECO:0000256" key="8">
    <source>
        <dbReference type="ARBA" id="ARBA00023277"/>
    </source>
</evidence>
<keyword evidence="5 13" id="KW-0378">Hydrolase</keyword>
<evidence type="ECO:0000256" key="1">
    <source>
        <dbReference type="ARBA" id="ARBA00000448"/>
    </source>
</evidence>
<evidence type="ECO:0000256" key="5">
    <source>
        <dbReference type="ARBA" id="ARBA00022801"/>
    </source>
</evidence>
<dbReference type="Pfam" id="PF01915">
    <property type="entry name" value="Glyco_hydro_3_C"/>
    <property type="match status" value="1"/>
</dbReference>
<dbReference type="PRINTS" id="PR00133">
    <property type="entry name" value="GLHYDRLASE3"/>
</dbReference>
<keyword evidence="8" id="KW-0119">Carbohydrate metabolism</keyword>
<dbReference type="Pfam" id="PF14310">
    <property type="entry name" value="Fn3-like"/>
    <property type="match status" value="1"/>
</dbReference>
<dbReference type="SMART" id="SM01217">
    <property type="entry name" value="Fn3_like"/>
    <property type="match status" value="1"/>
</dbReference>
<dbReference type="Gene3D" id="3.40.50.1700">
    <property type="entry name" value="Glycoside hydrolase family 3 C-terminal domain"/>
    <property type="match status" value="1"/>
</dbReference>
<dbReference type="InterPro" id="IPR026891">
    <property type="entry name" value="Fn3-like"/>
</dbReference>
<proteinExistence type="inferred from homology"/>
<evidence type="ECO:0000259" key="12">
    <source>
        <dbReference type="SMART" id="SM01217"/>
    </source>
</evidence>
<evidence type="ECO:0000256" key="4">
    <source>
        <dbReference type="ARBA" id="ARBA00012744"/>
    </source>
</evidence>
<dbReference type="Gene3D" id="3.20.20.300">
    <property type="entry name" value="Glycoside hydrolase, family 3, N-terminal domain"/>
    <property type="match status" value="1"/>
</dbReference>
<feature type="signal peptide" evidence="11">
    <location>
        <begin position="1"/>
        <end position="22"/>
    </location>
</feature>
<dbReference type="Pfam" id="PF00933">
    <property type="entry name" value="Glyco_hydro_3"/>
    <property type="match status" value="1"/>
</dbReference>
<keyword evidence="9" id="KW-0326">Glycosidase</keyword>